<dbReference type="Proteomes" id="UP000228930">
    <property type="component" value="Unassembled WGS sequence"/>
</dbReference>
<proteinExistence type="predicted"/>
<protein>
    <recommendedName>
        <fullName evidence="2">MACPF domain-containing protein</fullName>
    </recommendedName>
</protein>
<reference evidence="3 4" key="1">
    <citation type="submission" date="2015-06" db="EMBL/GenBank/DDBJ databases">
        <title>Comparative genome analysis of nirS-carrying Bradyrhizobium sp. strains.</title>
        <authorList>
            <person name="Ishii S."/>
            <person name="Jang J."/>
            <person name="Nishizawa T."/>
            <person name="Senoo K."/>
        </authorList>
    </citation>
    <scope>NUCLEOTIDE SEQUENCE [LARGE SCALE GENOMIC DNA]</scope>
    <source>
        <strain evidence="3 4">TSA1</strain>
    </source>
</reference>
<dbReference type="EMBL" id="LFJC01000003">
    <property type="protein sequence ID" value="PIT05675.1"/>
    <property type="molecule type" value="Genomic_DNA"/>
</dbReference>
<dbReference type="RefSeq" id="WP_100180786.1">
    <property type="nucleotide sequence ID" value="NZ_LFJC01000003.1"/>
</dbReference>
<feature type="domain" description="MACPF" evidence="2">
    <location>
        <begin position="18"/>
        <end position="376"/>
    </location>
</feature>
<sequence>MVDSSARSVPSPAAGTTEPGTGQPNYAAIPGLELLGSGFNPFDVNASVFAPSSLRGSLVTFMGAGGTDFMTTTVPYQDDVGGIWPVPPGSGDPLAGTAYQVPADVHVAGVFSATSSAQTFYTYQQIADYYSVQAGLEGGDGLFWASANSAFSSQNCESSSYFYGIKETLSERWSLTLDNALLYAQSQTNGSSWDAVFSQVAKALPATFDPTEKSCVDRYQTFFTKYGTHVVASVFVGARSSLSVAIERSSNISETDASLDISAEYDLVTGSLGMKSSYTNNNYESDRKSKFLAIGGNETLASLASNAPSAQSNTDAKLTNYEAWIASTGANPATISITLVGMWELCVFPETVKTALKAAYVYFSLPNSVLPFYSYVGSNSADYLYTTLENPEGTPTHIKFSSYKLIGTPFYVLPQTTNCQTATTLHRYYNKSVHFFTTDTASDAAVIADGRYTEDLSYFSKALPLQPQGLQSNALATVYRWALRDGGHCFGLDPDAPPVPATEIVAAEGEKWTAFANGPSDPFSLSGAR</sequence>
<evidence type="ECO:0000313" key="3">
    <source>
        <dbReference type="EMBL" id="PIT05675.1"/>
    </source>
</evidence>
<dbReference type="AlphaFoldDB" id="A0A2M6UME5"/>
<dbReference type="PROSITE" id="PS51412">
    <property type="entry name" value="MACPF_2"/>
    <property type="match status" value="1"/>
</dbReference>
<dbReference type="Pfam" id="PF01823">
    <property type="entry name" value="MACPF"/>
    <property type="match status" value="1"/>
</dbReference>
<accession>A0A2M6UME5</accession>
<organism evidence="3 4">
    <name type="scientific">Bradyrhizobium nitroreducens</name>
    <dbReference type="NCBI Taxonomy" id="709803"/>
    <lineage>
        <taxon>Bacteria</taxon>
        <taxon>Pseudomonadati</taxon>
        <taxon>Pseudomonadota</taxon>
        <taxon>Alphaproteobacteria</taxon>
        <taxon>Hyphomicrobiales</taxon>
        <taxon>Nitrobacteraceae</taxon>
        <taxon>Bradyrhizobium</taxon>
    </lineage>
</organism>
<evidence type="ECO:0000313" key="4">
    <source>
        <dbReference type="Proteomes" id="UP000228930"/>
    </source>
</evidence>
<dbReference type="Pfam" id="PF18885">
    <property type="entry name" value="DUF5648"/>
    <property type="match status" value="1"/>
</dbReference>
<evidence type="ECO:0000259" key="2">
    <source>
        <dbReference type="PROSITE" id="PS51412"/>
    </source>
</evidence>
<dbReference type="InterPro" id="IPR043708">
    <property type="entry name" value="DUF5648"/>
</dbReference>
<evidence type="ECO:0000256" key="1">
    <source>
        <dbReference type="SAM" id="MobiDB-lite"/>
    </source>
</evidence>
<feature type="region of interest" description="Disordered" evidence="1">
    <location>
        <begin position="1"/>
        <end position="25"/>
    </location>
</feature>
<comment type="caution">
    <text evidence="3">The sequence shown here is derived from an EMBL/GenBank/DDBJ whole genome shotgun (WGS) entry which is preliminary data.</text>
</comment>
<gene>
    <name evidence="3" type="ORF">TSA1_36820</name>
</gene>
<dbReference type="InterPro" id="IPR020864">
    <property type="entry name" value="MACPF"/>
</dbReference>
<name>A0A2M6UME5_9BRAD</name>
<dbReference type="SMART" id="SM00457">
    <property type="entry name" value="MACPF"/>
    <property type="match status" value="1"/>
</dbReference>
<keyword evidence="4" id="KW-1185">Reference proteome</keyword>